<comment type="function">
    <text evidence="5">Part of a binding-protein-dependent transport system for a sugar.</text>
</comment>
<dbReference type="Gene3D" id="3.40.190.10">
    <property type="entry name" value="Periplasmic binding protein-like II"/>
    <property type="match status" value="2"/>
</dbReference>
<keyword evidence="4" id="KW-0732">Signal</keyword>
<evidence type="ECO:0000313" key="7">
    <source>
        <dbReference type="EMBL" id="ARN19856.1"/>
    </source>
</evidence>
<dbReference type="STRING" id="946333.A4W93_07975"/>
<evidence type="ECO:0000256" key="3">
    <source>
        <dbReference type="ARBA" id="ARBA00022448"/>
    </source>
</evidence>
<proteinExistence type="inferred from homology"/>
<sequence>MGSALALCMGAVAAAEVEVLHWWTAGGEARSVDELKGLLASQGHRWRDFAVEGGGGDSAMAALKDRVQQGNPPAAAQIKGPAIQQWGRLGVLANLDDIAREQAWDAQVPKVVADVMKYNGHYVAVPVNVHRVNWLWINRDALRKAGARPPRTWDEFFAVAERLQKVGIIPVAHGGQSWQDFTTFETVALGIGGAEFYRRAFVQLDPNALRSPTMERVLTTFRRIKTYTDKGAPGRDWNKATAMVISGQAGMQFMGDWAKGEFLAAKQVPGEQFLCVAAPGTERSYIFNIDSFAMFQLKDPKATEGQRALVKTIMSPKFQENFNLNKGSIPVVTGINRDRFDRCGQESSAHFVASAMLNNLVPSIAHRMVQDDATEKAVRETVAAFWNDDRITAEDTMAALAVLRR</sequence>
<reference evidence="7 8" key="1">
    <citation type="submission" date="2016-04" db="EMBL/GenBank/DDBJ databases">
        <title>Complete genome sequence of natural rubber-degrading, novel Gram-negative bacterium, Rhizobacter gummiphilus strain NS21.</title>
        <authorList>
            <person name="Tabata M."/>
            <person name="Kasai D."/>
            <person name="Fukuda M."/>
        </authorList>
    </citation>
    <scope>NUCLEOTIDE SEQUENCE [LARGE SCALE GENOMIC DNA]</scope>
    <source>
        <strain evidence="7 8">NS21</strain>
    </source>
</reference>
<keyword evidence="3" id="KW-0813">Transport</keyword>
<evidence type="ECO:0000256" key="6">
    <source>
        <dbReference type="ARBA" id="ARBA00049753"/>
    </source>
</evidence>
<gene>
    <name evidence="7" type="ORF">A4W93_07975</name>
</gene>
<dbReference type="EMBL" id="CP015118">
    <property type="protein sequence ID" value="ARN19856.1"/>
    <property type="molecule type" value="Genomic_DNA"/>
</dbReference>
<evidence type="ECO:0000313" key="8">
    <source>
        <dbReference type="Proteomes" id="UP000193427"/>
    </source>
</evidence>
<dbReference type="Pfam" id="PF01547">
    <property type="entry name" value="SBP_bac_1"/>
    <property type="match status" value="1"/>
</dbReference>
<dbReference type="PANTHER" id="PTHR43649">
    <property type="entry name" value="ARABINOSE-BINDING PROTEIN-RELATED"/>
    <property type="match status" value="1"/>
</dbReference>
<dbReference type="SUPFAM" id="SSF53850">
    <property type="entry name" value="Periplasmic binding protein-like II"/>
    <property type="match status" value="1"/>
</dbReference>
<evidence type="ECO:0000256" key="5">
    <source>
        <dbReference type="ARBA" id="ARBA00049629"/>
    </source>
</evidence>
<evidence type="ECO:0000256" key="1">
    <source>
        <dbReference type="ARBA" id="ARBA00004418"/>
    </source>
</evidence>
<dbReference type="OrthoDB" id="5580590at2"/>
<comment type="subcellular location">
    <subcellularLocation>
        <location evidence="1">Periplasm</location>
    </subcellularLocation>
</comment>
<name>A0A1W6L6M6_9BURK</name>
<dbReference type="PANTHER" id="PTHR43649:SF28">
    <property type="entry name" value="BINDING PROTEIN COMPONENT OF ABC SUGAR TRANSPORTER-RELATED"/>
    <property type="match status" value="1"/>
</dbReference>
<dbReference type="InterPro" id="IPR050490">
    <property type="entry name" value="Bact_solute-bd_prot1"/>
</dbReference>
<organism evidence="7 8">
    <name type="scientific">Piscinibacter gummiphilus</name>
    <dbReference type="NCBI Taxonomy" id="946333"/>
    <lineage>
        <taxon>Bacteria</taxon>
        <taxon>Pseudomonadati</taxon>
        <taxon>Pseudomonadota</taxon>
        <taxon>Betaproteobacteria</taxon>
        <taxon>Burkholderiales</taxon>
        <taxon>Sphaerotilaceae</taxon>
        <taxon>Piscinibacter</taxon>
    </lineage>
</organism>
<evidence type="ECO:0000256" key="4">
    <source>
        <dbReference type="ARBA" id="ARBA00022729"/>
    </source>
</evidence>
<dbReference type="KEGG" id="rgu:A4W93_07975"/>
<comment type="similarity">
    <text evidence="2">Belongs to the bacterial solute-binding protein 1 family.</text>
</comment>
<keyword evidence="8" id="KW-1185">Reference proteome</keyword>
<dbReference type="GO" id="GO:0042597">
    <property type="term" value="C:periplasmic space"/>
    <property type="evidence" value="ECO:0007669"/>
    <property type="project" value="UniProtKB-SubCell"/>
</dbReference>
<accession>A0A1W6L6M6</accession>
<dbReference type="AlphaFoldDB" id="A0A1W6L6M6"/>
<dbReference type="InterPro" id="IPR006059">
    <property type="entry name" value="SBP"/>
</dbReference>
<dbReference type="RefSeq" id="WP_085750125.1">
    <property type="nucleotide sequence ID" value="NZ_BSPR01000008.1"/>
</dbReference>
<protein>
    <recommendedName>
        <fullName evidence="6">Probable sugar-binding periplasmic protein</fullName>
    </recommendedName>
</protein>
<dbReference type="Proteomes" id="UP000193427">
    <property type="component" value="Chromosome"/>
</dbReference>
<evidence type="ECO:0000256" key="2">
    <source>
        <dbReference type="ARBA" id="ARBA00008520"/>
    </source>
</evidence>